<organism evidence="2 3">
    <name type="scientific">Streptomyces spirodelae</name>
    <dbReference type="NCBI Taxonomy" id="2812904"/>
    <lineage>
        <taxon>Bacteria</taxon>
        <taxon>Bacillati</taxon>
        <taxon>Actinomycetota</taxon>
        <taxon>Actinomycetes</taxon>
        <taxon>Kitasatosporales</taxon>
        <taxon>Streptomycetaceae</taxon>
        <taxon>Streptomyces</taxon>
    </lineage>
</organism>
<dbReference type="Proteomes" id="UP001518976">
    <property type="component" value="Unassembled WGS sequence"/>
</dbReference>
<dbReference type="RefSeq" id="WP_209263854.1">
    <property type="nucleotide sequence ID" value="NZ_JAFFZN010000004.1"/>
</dbReference>
<dbReference type="InterPro" id="IPR012312">
    <property type="entry name" value="Hemerythrin-like"/>
</dbReference>
<proteinExistence type="predicted"/>
<feature type="domain" description="Hemerythrin-like" evidence="1">
    <location>
        <begin position="19"/>
        <end position="130"/>
    </location>
</feature>
<evidence type="ECO:0000313" key="2">
    <source>
        <dbReference type="EMBL" id="MBO8185033.1"/>
    </source>
</evidence>
<sequence length="191" mass="21307">MNQAGPNRDETAQLPPDDVVEVLLRQHARIRELFDAVRDGTVDGRRASFLELRALLAVHETAEEMIVRPTVKHIGGEEEAAARNREEKEASTVLARLEKLEFGSEQFTSALAGFEQSVKEHAAREEREEFSSLRRLCTPEELRRMGRRLLAVERAAPTHPHPATAGSPAAQWTLGPFAALLDRVRDAIRAS</sequence>
<name>A0ABS3WPJ0_9ACTN</name>
<reference evidence="2 3" key="1">
    <citation type="submission" date="2021-02" db="EMBL/GenBank/DDBJ databases">
        <title>Streptomyces spirodelae sp. nov., isolated from duckweed.</title>
        <authorList>
            <person name="Saimee Y."/>
            <person name="Duangmal K."/>
        </authorList>
    </citation>
    <scope>NUCLEOTIDE SEQUENCE [LARGE SCALE GENOMIC DNA]</scope>
    <source>
        <strain evidence="2 3">DW4-2</strain>
    </source>
</reference>
<keyword evidence="3" id="KW-1185">Reference proteome</keyword>
<dbReference type="PANTHER" id="PTHR35585">
    <property type="entry name" value="HHE DOMAIN PROTEIN (AFU_ORTHOLOGUE AFUA_4G00730)"/>
    <property type="match status" value="1"/>
</dbReference>
<gene>
    <name evidence="2" type="ORF">JW592_06055</name>
</gene>
<dbReference type="EMBL" id="JAFFZN010000004">
    <property type="protein sequence ID" value="MBO8185033.1"/>
    <property type="molecule type" value="Genomic_DNA"/>
</dbReference>
<evidence type="ECO:0000259" key="1">
    <source>
        <dbReference type="Pfam" id="PF01814"/>
    </source>
</evidence>
<dbReference type="PANTHER" id="PTHR35585:SF1">
    <property type="entry name" value="HHE DOMAIN PROTEIN (AFU_ORTHOLOGUE AFUA_4G00730)"/>
    <property type="match status" value="1"/>
</dbReference>
<protein>
    <submittedName>
        <fullName evidence="2">Hemerythrin domain-containing protein</fullName>
    </submittedName>
</protein>
<dbReference type="Gene3D" id="1.20.120.520">
    <property type="entry name" value="nmb1532 protein domain like"/>
    <property type="match status" value="1"/>
</dbReference>
<dbReference type="Pfam" id="PF01814">
    <property type="entry name" value="Hemerythrin"/>
    <property type="match status" value="1"/>
</dbReference>
<comment type="caution">
    <text evidence="2">The sequence shown here is derived from an EMBL/GenBank/DDBJ whole genome shotgun (WGS) entry which is preliminary data.</text>
</comment>
<evidence type="ECO:0000313" key="3">
    <source>
        <dbReference type="Proteomes" id="UP001518976"/>
    </source>
</evidence>
<accession>A0ABS3WPJ0</accession>